<evidence type="ECO:0000256" key="2">
    <source>
        <dbReference type="SAM" id="Phobius"/>
    </source>
</evidence>
<feature type="region of interest" description="Disordered" evidence="1">
    <location>
        <begin position="76"/>
        <end position="134"/>
    </location>
</feature>
<dbReference type="InterPro" id="IPR036736">
    <property type="entry name" value="ACP-like_sf"/>
</dbReference>
<evidence type="ECO:0000313" key="3">
    <source>
        <dbReference type="EMBL" id="MFD1045729.1"/>
    </source>
</evidence>
<name>A0ABW3M8U9_9PSEU</name>
<comment type="caution">
    <text evidence="3">The sequence shown here is derived from an EMBL/GenBank/DDBJ whole genome shotgun (WGS) entry which is preliminary data.</text>
</comment>
<dbReference type="Gene3D" id="1.10.1200.10">
    <property type="entry name" value="ACP-like"/>
    <property type="match status" value="1"/>
</dbReference>
<evidence type="ECO:0000256" key="1">
    <source>
        <dbReference type="SAM" id="MobiDB-lite"/>
    </source>
</evidence>
<sequence length="250" mass="26834">MTAEQQTEKAPRDTDVVIDEITRFVAEQTRTTPEVDQDLFATGLANSMFAMQLVVFLEQAFAVTVVVVYVPRRPTETAGAKPTASATIPVPNGTTGSSGSSTVPPPPPTTSTQASETSVAPAQDSPPDFSSGKIVDSYPIDVRIDIDRKTWDSAYGSIAKNSIAASQKSVDGGGGVQLSLIPAGTPATYARCRAQPYPTSTYLWTEVPSGSSICLRRTDRRVGQFRVVYKRTDEGRIEDLNLSGEVWEPT</sequence>
<protein>
    <submittedName>
        <fullName evidence="3">Acyl carrier protein</fullName>
    </submittedName>
</protein>
<keyword evidence="2" id="KW-0472">Membrane</keyword>
<feature type="compositionally biased region" description="Low complexity" evidence="1">
    <location>
        <begin position="89"/>
        <end position="102"/>
    </location>
</feature>
<dbReference type="Proteomes" id="UP001597045">
    <property type="component" value="Unassembled WGS sequence"/>
</dbReference>
<evidence type="ECO:0000313" key="4">
    <source>
        <dbReference type="Proteomes" id="UP001597045"/>
    </source>
</evidence>
<proteinExistence type="predicted"/>
<keyword evidence="4" id="KW-1185">Reference proteome</keyword>
<gene>
    <name evidence="3" type="ORF">ACFQ1S_09195</name>
</gene>
<dbReference type="SUPFAM" id="SSF47336">
    <property type="entry name" value="ACP-like"/>
    <property type="match status" value="1"/>
</dbReference>
<reference evidence="4" key="1">
    <citation type="journal article" date="2019" name="Int. J. Syst. Evol. Microbiol.">
        <title>The Global Catalogue of Microorganisms (GCM) 10K type strain sequencing project: providing services to taxonomists for standard genome sequencing and annotation.</title>
        <authorList>
            <consortium name="The Broad Institute Genomics Platform"/>
            <consortium name="The Broad Institute Genome Sequencing Center for Infectious Disease"/>
            <person name="Wu L."/>
            <person name="Ma J."/>
        </authorList>
    </citation>
    <scope>NUCLEOTIDE SEQUENCE [LARGE SCALE GENOMIC DNA]</scope>
    <source>
        <strain evidence="4">JCM 31486</strain>
    </source>
</reference>
<accession>A0ABW3M8U9</accession>
<dbReference type="EMBL" id="JBHTIS010000391">
    <property type="protein sequence ID" value="MFD1045729.1"/>
    <property type="molecule type" value="Genomic_DNA"/>
</dbReference>
<keyword evidence="2" id="KW-0812">Transmembrane</keyword>
<keyword evidence="2" id="KW-1133">Transmembrane helix</keyword>
<organism evidence="3 4">
    <name type="scientific">Kibdelosporangium lantanae</name>
    <dbReference type="NCBI Taxonomy" id="1497396"/>
    <lineage>
        <taxon>Bacteria</taxon>
        <taxon>Bacillati</taxon>
        <taxon>Actinomycetota</taxon>
        <taxon>Actinomycetes</taxon>
        <taxon>Pseudonocardiales</taxon>
        <taxon>Pseudonocardiaceae</taxon>
        <taxon>Kibdelosporangium</taxon>
    </lineage>
</organism>
<feature type="transmembrane region" description="Helical" evidence="2">
    <location>
        <begin position="49"/>
        <end position="70"/>
    </location>
</feature>